<proteinExistence type="predicted"/>
<evidence type="ECO:0000256" key="1">
    <source>
        <dbReference type="SAM" id="Phobius"/>
    </source>
</evidence>
<dbReference type="Proteomes" id="UP000298246">
    <property type="component" value="Unassembled WGS sequence"/>
</dbReference>
<sequence length="52" mass="5841">MLHLYPLFTAGRITMAHVAIGMRRWSAMMVVGFIAVALVAYLGYVLVKPEKF</sequence>
<dbReference type="Pfam" id="PF09604">
    <property type="entry name" value="Potass_KdpF"/>
    <property type="match status" value="1"/>
</dbReference>
<keyword evidence="1" id="KW-0812">Transmembrane</keyword>
<keyword evidence="1" id="KW-0472">Membrane</keyword>
<evidence type="ECO:0008006" key="4">
    <source>
        <dbReference type="Google" id="ProtNLM"/>
    </source>
</evidence>
<name>A0A4Y8PYJ5_9BACL</name>
<protein>
    <recommendedName>
        <fullName evidence="4">ATPase</fullName>
    </recommendedName>
</protein>
<feature type="transmembrane region" description="Helical" evidence="1">
    <location>
        <begin position="25"/>
        <end position="47"/>
    </location>
</feature>
<evidence type="ECO:0000313" key="2">
    <source>
        <dbReference type="EMBL" id="TFE86385.1"/>
    </source>
</evidence>
<dbReference type="AlphaFoldDB" id="A0A4Y8PYJ5"/>
<dbReference type="InterPro" id="IPR011726">
    <property type="entry name" value="KdpF"/>
</dbReference>
<keyword evidence="3" id="KW-1185">Reference proteome</keyword>
<gene>
    <name evidence="2" type="ORF">B5M42_14960</name>
</gene>
<dbReference type="GO" id="GO:0005886">
    <property type="term" value="C:plasma membrane"/>
    <property type="evidence" value="ECO:0007669"/>
    <property type="project" value="InterPro"/>
</dbReference>
<dbReference type="EMBL" id="MYFO01000019">
    <property type="protein sequence ID" value="TFE86385.1"/>
    <property type="molecule type" value="Genomic_DNA"/>
</dbReference>
<accession>A0A4Y8PYJ5</accession>
<comment type="caution">
    <text evidence="2">The sequence shown here is derived from an EMBL/GenBank/DDBJ whole genome shotgun (WGS) entry which is preliminary data.</text>
</comment>
<keyword evidence="1" id="KW-1133">Transmembrane helix</keyword>
<evidence type="ECO:0000313" key="3">
    <source>
        <dbReference type="Proteomes" id="UP000298246"/>
    </source>
</evidence>
<organism evidence="2 3">
    <name type="scientific">Paenibacillus athensensis</name>
    <dbReference type="NCBI Taxonomy" id="1967502"/>
    <lineage>
        <taxon>Bacteria</taxon>
        <taxon>Bacillati</taxon>
        <taxon>Bacillota</taxon>
        <taxon>Bacilli</taxon>
        <taxon>Bacillales</taxon>
        <taxon>Paenibacillaceae</taxon>
        <taxon>Paenibacillus</taxon>
    </lineage>
</organism>
<reference evidence="2 3" key="1">
    <citation type="submission" date="2017-03" db="EMBL/GenBank/DDBJ databases">
        <title>Isolation of Levoglucosan Utilizing Bacteria.</title>
        <authorList>
            <person name="Arya A.S."/>
        </authorList>
    </citation>
    <scope>NUCLEOTIDE SEQUENCE [LARGE SCALE GENOMIC DNA]</scope>
    <source>
        <strain evidence="2 3">MEC069</strain>
    </source>
</reference>
<dbReference type="GO" id="GO:0008556">
    <property type="term" value="F:P-type potassium transmembrane transporter activity"/>
    <property type="evidence" value="ECO:0007669"/>
    <property type="project" value="InterPro"/>
</dbReference>